<protein>
    <submittedName>
        <fullName evidence="1">Uncharacterized protein</fullName>
    </submittedName>
</protein>
<dbReference type="RefSeq" id="WP_040818991.1">
    <property type="nucleotide sequence ID" value="NZ_JBIAQY010000005.1"/>
</dbReference>
<dbReference type="Proteomes" id="UP001601992">
    <property type="component" value="Unassembled WGS sequence"/>
</dbReference>
<evidence type="ECO:0000313" key="1">
    <source>
        <dbReference type="EMBL" id="MFF3569662.1"/>
    </source>
</evidence>
<dbReference type="EMBL" id="JBIAQY010000005">
    <property type="protein sequence ID" value="MFF3569662.1"/>
    <property type="molecule type" value="Genomic_DNA"/>
</dbReference>
<comment type="caution">
    <text evidence="1">The sequence shown here is derived from an EMBL/GenBank/DDBJ whole genome shotgun (WGS) entry which is preliminary data.</text>
</comment>
<name>A0ABW6S070_9NOCA</name>
<evidence type="ECO:0000313" key="2">
    <source>
        <dbReference type="Proteomes" id="UP001601992"/>
    </source>
</evidence>
<reference evidence="1 2" key="1">
    <citation type="submission" date="2024-10" db="EMBL/GenBank/DDBJ databases">
        <title>The Natural Products Discovery Center: Release of the First 8490 Sequenced Strains for Exploring Actinobacteria Biosynthetic Diversity.</title>
        <authorList>
            <person name="Kalkreuter E."/>
            <person name="Kautsar S.A."/>
            <person name="Yang D."/>
            <person name="Bader C.D."/>
            <person name="Teijaro C.N."/>
            <person name="Fluegel L."/>
            <person name="Davis C.M."/>
            <person name="Simpson J.R."/>
            <person name="Lauterbach L."/>
            <person name="Steele A.D."/>
            <person name="Gui C."/>
            <person name="Meng S."/>
            <person name="Li G."/>
            <person name="Viehrig K."/>
            <person name="Ye F."/>
            <person name="Su P."/>
            <person name="Kiefer A.F."/>
            <person name="Nichols A."/>
            <person name="Cepeda A.J."/>
            <person name="Yan W."/>
            <person name="Fan B."/>
            <person name="Jiang Y."/>
            <person name="Adhikari A."/>
            <person name="Zheng C.-J."/>
            <person name="Schuster L."/>
            <person name="Cowan T.M."/>
            <person name="Smanski M.J."/>
            <person name="Chevrette M.G."/>
            <person name="De Carvalho L.P.S."/>
            <person name="Shen B."/>
        </authorList>
    </citation>
    <scope>NUCLEOTIDE SEQUENCE [LARGE SCALE GENOMIC DNA]</scope>
    <source>
        <strain evidence="1 2">NPDC002593</strain>
    </source>
</reference>
<proteinExistence type="predicted"/>
<gene>
    <name evidence="1" type="ORF">ACFYXQ_17975</name>
</gene>
<keyword evidence="2" id="KW-1185">Reference proteome</keyword>
<sequence>MTTEDALRAAGQTEALLVFLLTIKFGDLDQSVFRIIREATIPDLENWCRRTLTAVTIDGVFA</sequence>
<accession>A0ABW6S070</accession>
<organism evidence="1 2">
    <name type="scientific">Nocardia jiangxiensis</name>
    <dbReference type="NCBI Taxonomy" id="282685"/>
    <lineage>
        <taxon>Bacteria</taxon>
        <taxon>Bacillati</taxon>
        <taxon>Actinomycetota</taxon>
        <taxon>Actinomycetes</taxon>
        <taxon>Mycobacteriales</taxon>
        <taxon>Nocardiaceae</taxon>
        <taxon>Nocardia</taxon>
    </lineage>
</organism>